<dbReference type="AlphaFoldDB" id="A0A5B8RFG0"/>
<feature type="compositionally biased region" description="Basic and acidic residues" evidence="1">
    <location>
        <begin position="239"/>
        <end position="248"/>
    </location>
</feature>
<reference evidence="2" key="1">
    <citation type="submission" date="2019-06" db="EMBL/GenBank/DDBJ databases">
        <authorList>
            <person name="Murdoch R.W."/>
            <person name="Fathepure B."/>
        </authorList>
    </citation>
    <scope>NUCLEOTIDE SEQUENCE</scope>
</reference>
<accession>A0A5B8RFG0</accession>
<sequence length="310" mass="35079">MGTEKTFLVFRYFFIEESQRALEVSQLPEPKGRAVLAAILGDREWIKNGIRYSFVGFGEVSPGSHDEFERQRFYIGKLAKLRQAQVGEKVPGDIIEHHEDNWVPLLTVFDVATQTVAVQKDWQFGTPQQIGRALQAGVRGPILSEYNHRVFVEPKPSEGAFWEIIGSHRKIYRIEFNLVSPNILQTNKRAREALRSLKRLYGQDELSLKLKSDSGALTVPENPTSDYINYIEHGEGGWKATTEGDHGGKKTYSSSDVTETVSVDVPEEHMEGEDEAQLNLEGGTDSTEREKRNRSLVGQIYERIRDRIGG</sequence>
<feature type="region of interest" description="Disordered" evidence="1">
    <location>
        <begin position="239"/>
        <end position="292"/>
    </location>
</feature>
<protein>
    <submittedName>
        <fullName evidence="2">Uncharacterized protein</fullName>
    </submittedName>
</protein>
<dbReference type="Pfam" id="PF15931">
    <property type="entry name" value="DUF4747"/>
    <property type="match status" value="1"/>
</dbReference>
<organism evidence="2">
    <name type="scientific">uncultured organism</name>
    <dbReference type="NCBI Taxonomy" id="155900"/>
    <lineage>
        <taxon>unclassified sequences</taxon>
        <taxon>environmental samples</taxon>
    </lineage>
</organism>
<name>A0A5B8RFG0_9ZZZZ</name>
<dbReference type="InterPro" id="IPR031832">
    <property type="entry name" value="DUF4747"/>
</dbReference>
<dbReference type="EMBL" id="MN079153">
    <property type="protein sequence ID" value="QEA06578.1"/>
    <property type="molecule type" value="Genomic_DNA"/>
</dbReference>
<evidence type="ECO:0000256" key="1">
    <source>
        <dbReference type="SAM" id="MobiDB-lite"/>
    </source>
</evidence>
<evidence type="ECO:0000313" key="2">
    <source>
        <dbReference type="EMBL" id="QEA06578.1"/>
    </source>
</evidence>
<proteinExistence type="predicted"/>
<feature type="compositionally biased region" description="Low complexity" evidence="1">
    <location>
        <begin position="253"/>
        <end position="264"/>
    </location>
</feature>
<gene>
    <name evidence="2" type="ORF">KBTEX_02918</name>
</gene>